<evidence type="ECO:0000256" key="6">
    <source>
        <dbReference type="ARBA" id="ARBA00022679"/>
    </source>
</evidence>
<dbReference type="EMBL" id="BAUT01000098">
    <property type="protein sequence ID" value="GAE28342.1"/>
    <property type="molecule type" value="Genomic_DNA"/>
</dbReference>
<keyword evidence="6" id="KW-0808">Transferase</keyword>
<dbReference type="SMART" id="SM00388">
    <property type="entry name" value="HisKA"/>
    <property type="match status" value="1"/>
</dbReference>
<keyword evidence="4" id="KW-1003">Cell membrane</keyword>
<evidence type="ECO:0000259" key="15">
    <source>
        <dbReference type="PROSITE" id="PS50109"/>
    </source>
</evidence>
<dbReference type="Proteomes" id="UP000018890">
    <property type="component" value="Unassembled WGS sequence"/>
</dbReference>
<protein>
    <recommendedName>
        <fullName evidence="3">histidine kinase</fullName>
        <ecNumber evidence="3">2.7.13.3</ecNumber>
    </recommendedName>
</protein>
<sequence length="419" mass="48361">MTENLLINFLFLLIPVIVYLVFFEGRKQVHNQTFFVFLFSVCSMILCMTYPIKLDLGFIFDLRYIPFIVASLYGGFKIALPLYAVLNVYRFFIGTEGFIVSLEFSTIILMLIPFWSKTFLRQPVKRRILIAVGMSFFTMTFFLFTLTTFYSRLTQEFWEIVSNVILIHVIGTFIIIVLLEKILANIRRREHYLNSERSMVISELAASVSHEIRNPLTVTNGFLQLLDQSKGLNDEQKRYIHLSLKELNRAERIVSDFLSLAKPQAENMVYSNLKEESEYVNSVMEPFASLHQVTLHYRFENTLYNHYDKNQIQQCLINLYKNGIESMKGMGGTLFIEVFEKGKEIVIQIKDNGIGMSREQVLQMGKPYYSTKKEGTGLGMVMVYNTINKIGGKIEVDSALGKGTTFHITIPTQNKNKKA</sequence>
<dbReference type="GO" id="GO:0071555">
    <property type="term" value="P:cell wall organization"/>
    <property type="evidence" value="ECO:0007669"/>
    <property type="project" value="InterPro"/>
</dbReference>
<dbReference type="AlphaFoldDB" id="W4Q8N6"/>
<keyword evidence="11 14" id="KW-1133">Transmembrane helix</keyword>
<dbReference type="SUPFAM" id="SSF55874">
    <property type="entry name" value="ATPase domain of HSP90 chaperone/DNA topoisomerase II/histidine kinase"/>
    <property type="match status" value="1"/>
</dbReference>
<keyword evidence="7 14" id="KW-0812">Transmembrane</keyword>
<comment type="caution">
    <text evidence="16">The sequence shown here is derived from an EMBL/GenBank/DDBJ whole genome shotgun (WGS) entry which is preliminary data.</text>
</comment>
<dbReference type="Gene3D" id="1.10.287.130">
    <property type="match status" value="1"/>
</dbReference>
<evidence type="ECO:0000256" key="14">
    <source>
        <dbReference type="SAM" id="Phobius"/>
    </source>
</evidence>
<dbReference type="SUPFAM" id="SSF47384">
    <property type="entry name" value="Homodimeric domain of signal transducing histidine kinase"/>
    <property type="match status" value="1"/>
</dbReference>
<keyword evidence="10" id="KW-0067">ATP-binding</keyword>
<dbReference type="OrthoDB" id="9815750at2"/>
<feature type="transmembrane region" description="Helical" evidence="14">
    <location>
        <begin position="128"/>
        <end position="151"/>
    </location>
</feature>
<feature type="transmembrane region" description="Helical" evidence="14">
    <location>
        <begin position="157"/>
        <end position="179"/>
    </location>
</feature>
<evidence type="ECO:0000256" key="13">
    <source>
        <dbReference type="ARBA" id="ARBA00023136"/>
    </source>
</evidence>
<dbReference type="PANTHER" id="PTHR43065">
    <property type="entry name" value="SENSOR HISTIDINE KINASE"/>
    <property type="match status" value="1"/>
</dbReference>
<evidence type="ECO:0000256" key="4">
    <source>
        <dbReference type="ARBA" id="ARBA00022475"/>
    </source>
</evidence>
<dbReference type="GO" id="GO:0005524">
    <property type="term" value="F:ATP binding"/>
    <property type="evidence" value="ECO:0007669"/>
    <property type="project" value="UniProtKB-KW"/>
</dbReference>
<evidence type="ECO:0000313" key="17">
    <source>
        <dbReference type="Proteomes" id="UP000018890"/>
    </source>
</evidence>
<dbReference type="InterPro" id="IPR004358">
    <property type="entry name" value="Sig_transdc_His_kin-like_C"/>
</dbReference>
<feature type="transmembrane region" description="Helical" evidence="14">
    <location>
        <begin position="64"/>
        <end position="86"/>
    </location>
</feature>
<gene>
    <name evidence="16" type="ORF">JCM9140_4562</name>
</gene>
<keyword evidence="12" id="KW-0902">Two-component regulatory system</keyword>
<evidence type="ECO:0000256" key="9">
    <source>
        <dbReference type="ARBA" id="ARBA00022777"/>
    </source>
</evidence>
<feature type="transmembrane region" description="Helical" evidence="14">
    <location>
        <begin position="34"/>
        <end position="52"/>
    </location>
</feature>
<evidence type="ECO:0000256" key="3">
    <source>
        <dbReference type="ARBA" id="ARBA00012438"/>
    </source>
</evidence>
<keyword evidence="9" id="KW-0418">Kinase</keyword>
<evidence type="ECO:0000256" key="7">
    <source>
        <dbReference type="ARBA" id="ARBA00022692"/>
    </source>
</evidence>
<dbReference type="InterPro" id="IPR003661">
    <property type="entry name" value="HisK_dim/P_dom"/>
</dbReference>
<dbReference type="GO" id="GO:0005886">
    <property type="term" value="C:plasma membrane"/>
    <property type="evidence" value="ECO:0007669"/>
    <property type="project" value="UniProtKB-SubCell"/>
</dbReference>
<dbReference type="Pfam" id="PF00512">
    <property type="entry name" value="HisKA"/>
    <property type="match status" value="1"/>
</dbReference>
<dbReference type="SMART" id="SM00387">
    <property type="entry name" value="HATPase_c"/>
    <property type="match status" value="1"/>
</dbReference>
<dbReference type="CDD" id="cd00082">
    <property type="entry name" value="HisKA"/>
    <property type="match status" value="1"/>
</dbReference>
<evidence type="ECO:0000313" key="16">
    <source>
        <dbReference type="EMBL" id="GAE28342.1"/>
    </source>
</evidence>
<dbReference type="InterPro" id="IPR003594">
    <property type="entry name" value="HATPase_dom"/>
</dbReference>
<dbReference type="InterPro" id="IPR036097">
    <property type="entry name" value="HisK_dim/P_sf"/>
</dbReference>
<evidence type="ECO:0000256" key="1">
    <source>
        <dbReference type="ARBA" id="ARBA00000085"/>
    </source>
</evidence>
<dbReference type="InterPro" id="IPR011620">
    <property type="entry name" value="Sig_transdc_His_kinase_LytS_TM"/>
</dbReference>
<dbReference type="PANTHER" id="PTHR43065:SF46">
    <property type="entry name" value="C4-DICARBOXYLATE TRANSPORT SENSOR PROTEIN DCTB"/>
    <property type="match status" value="1"/>
</dbReference>
<evidence type="ECO:0000256" key="5">
    <source>
        <dbReference type="ARBA" id="ARBA00022553"/>
    </source>
</evidence>
<dbReference type="PRINTS" id="PR00344">
    <property type="entry name" value="BCTRLSENSOR"/>
</dbReference>
<dbReference type="InterPro" id="IPR005467">
    <property type="entry name" value="His_kinase_dom"/>
</dbReference>
<name>W4Q8N6_9BACI</name>
<keyword evidence="8" id="KW-0547">Nucleotide-binding</keyword>
<dbReference type="Pfam" id="PF02518">
    <property type="entry name" value="HATPase_c"/>
    <property type="match status" value="1"/>
</dbReference>
<comment type="subcellular location">
    <subcellularLocation>
        <location evidence="2">Cell membrane</location>
        <topology evidence="2">Multi-pass membrane protein</topology>
    </subcellularLocation>
</comment>
<evidence type="ECO:0000256" key="12">
    <source>
        <dbReference type="ARBA" id="ARBA00023012"/>
    </source>
</evidence>
<evidence type="ECO:0000256" key="2">
    <source>
        <dbReference type="ARBA" id="ARBA00004651"/>
    </source>
</evidence>
<accession>W4Q8N6</accession>
<reference evidence="16" key="1">
    <citation type="journal article" date="2014" name="Genome Announc.">
        <title>Draft Genome Sequences of Three Alkaliphilic Bacillus Strains, Bacillus wakoensis JCM 9140T, Bacillus akibai JCM 9157T, and Bacillus hemicellulosilyticus JCM 9152T.</title>
        <authorList>
            <person name="Yuki M."/>
            <person name="Oshima K."/>
            <person name="Suda W."/>
            <person name="Oshida Y."/>
            <person name="Kitamura K."/>
            <person name="Iida T."/>
            <person name="Hattori M."/>
            <person name="Ohkuma M."/>
        </authorList>
    </citation>
    <scope>NUCLEOTIDE SEQUENCE [LARGE SCALE GENOMIC DNA]</scope>
    <source>
        <strain evidence="16">JCM 9140</strain>
    </source>
</reference>
<keyword evidence="13 14" id="KW-0472">Membrane</keyword>
<keyword evidence="5" id="KW-0597">Phosphoprotein</keyword>
<dbReference type="Gene3D" id="3.30.565.10">
    <property type="entry name" value="Histidine kinase-like ATPase, C-terminal domain"/>
    <property type="match status" value="1"/>
</dbReference>
<feature type="transmembrane region" description="Helical" evidence="14">
    <location>
        <begin position="98"/>
        <end position="116"/>
    </location>
</feature>
<keyword evidence="17" id="KW-1185">Reference proteome</keyword>
<comment type="catalytic activity">
    <reaction evidence="1">
        <text>ATP + protein L-histidine = ADP + protein N-phospho-L-histidine.</text>
        <dbReference type="EC" id="2.7.13.3"/>
    </reaction>
</comment>
<evidence type="ECO:0000256" key="11">
    <source>
        <dbReference type="ARBA" id="ARBA00022989"/>
    </source>
</evidence>
<dbReference type="PROSITE" id="PS50109">
    <property type="entry name" value="HIS_KIN"/>
    <property type="match status" value="1"/>
</dbReference>
<feature type="transmembrane region" description="Helical" evidence="14">
    <location>
        <begin position="5"/>
        <end position="22"/>
    </location>
</feature>
<dbReference type="GO" id="GO:0000155">
    <property type="term" value="F:phosphorelay sensor kinase activity"/>
    <property type="evidence" value="ECO:0007669"/>
    <property type="project" value="InterPro"/>
</dbReference>
<proteinExistence type="predicted"/>
<evidence type="ECO:0000256" key="10">
    <source>
        <dbReference type="ARBA" id="ARBA00022840"/>
    </source>
</evidence>
<feature type="domain" description="Histidine kinase" evidence="15">
    <location>
        <begin position="207"/>
        <end position="414"/>
    </location>
</feature>
<dbReference type="Pfam" id="PF07694">
    <property type="entry name" value="5TM-5TMR_LYT"/>
    <property type="match status" value="1"/>
</dbReference>
<dbReference type="InterPro" id="IPR036890">
    <property type="entry name" value="HATPase_C_sf"/>
</dbReference>
<dbReference type="STRING" id="1236970.JCM9140_4562"/>
<evidence type="ECO:0000256" key="8">
    <source>
        <dbReference type="ARBA" id="ARBA00022741"/>
    </source>
</evidence>
<dbReference type="EC" id="2.7.13.3" evidence="3"/>
<organism evidence="16 17">
    <name type="scientific">Halalkalibacter wakoensis JCM 9140</name>
    <dbReference type="NCBI Taxonomy" id="1236970"/>
    <lineage>
        <taxon>Bacteria</taxon>
        <taxon>Bacillati</taxon>
        <taxon>Bacillota</taxon>
        <taxon>Bacilli</taxon>
        <taxon>Bacillales</taxon>
        <taxon>Bacillaceae</taxon>
        <taxon>Halalkalibacter</taxon>
    </lineage>
</organism>